<evidence type="ECO:0000256" key="1">
    <source>
        <dbReference type="PROSITE-ProRule" id="PRU00285"/>
    </source>
</evidence>
<feature type="domain" description="SHSP" evidence="3">
    <location>
        <begin position="35"/>
        <end position="147"/>
    </location>
</feature>
<dbReference type="AlphaFoldDB" id="A0A8J7JJP3"/>
<dbReference type="RefSeq" id="WP_199381974.1">
    <property type="nucleotide sequence ID" value="NZ_JAEMHM010000001.1"/>
</dbReference>
<proteinExistence type="inferred from homology"/>
<sequence>MASFDLYRELDNLRREMDEAFRGTGSPRSAAMSPLFSAHRSPPANLGEDENNLYLDVMIPGVDPKSAEVTVLRNTVTVSGERKPALEQRGQIPHRQELWRGRFSRAIELPVEVDAERISAVCKDGIMRITMPKAAHEKPRRIEIAAA</sequence>
<reference evidence="4" key="1">
    <citation type="submission" date="2020-12" db="EMBL/GenBank/DDBJ databases">
        <title>Geomonas sp. Red875, isolated from river sediment.</title>
        <authorList>
            <person name="Xu Z."/>
            <person name="Zhang Z."/>
            <person name="Masuda Y."/>
            <person name="Itoh H."/>
            <person name="Senoo K."/>
        </authorList>
    </citation>
    <scope>NUCLEOTIDE SEQUENCE</scope>
    <source>
        <strain evidence="4">Red875</strain>
    </source>
</reference>
<keyword evidence="5" id="KW-1185">Reference proteome</keyword>
<evidence type="ECO:0000313" key="4">
    <source>
        <dbReference type="EMBL" id="MBJ6723125.1"/>
    </source>
</evidence>
<dbReference type="CDD" id="cd06464">
    <property type="entry name" value="ACD_sHsps-like"/>
    <property type="match status" value="1"/>
</dbReference>
<accession>A0A8J7JJP3</accession>
<dbReference type="InterPro" id="IPR031107">
    <property type="entry name" value="Small_HSP"/>
</dbReference>
<evidence type="ECO:0000313" key="5">
    <source>
        <dbReference type="Proteomes" id="UP000636888"/>
    </source>
</evidence>
<dbReference type="Proteomes" id="UP000636888">
    <property type="component" value="Unassembled WGS sequence"/>
</dbReference>
<dbReference type="EMBL" id="JAEMHM010000001">
    <property type="protein sequence ID" value="MBJ6723125.1"/>
    <property type="molecule type" value="Genomic_DNA"/>
</dbReference>
<dbReference type="Gene3D" id="2.60.40.790">
    <property type="match status" value="1"/>
</dbReference>
<gene>
    <name evidence="4" type="ORF">JFN93_00260</name>
</gene>
<evidence type="ECO:0000256" key="2">
    <source>
        <dbReference type="RuleBase" id="RU003616"/>
    </source>
</evidence>
<dbReference type="InterPro" id="IPR002068">
    <property type="entry name" value="A-crystallin/Hsp20_dom"/>
</dbReference>
<dbReference type="SUPFAM" id="SSF49764">
    <property type="entry name" value="HSP20-like chaperones"/>
    <property type="match status" value="1"/>
</dbReference>
<organism evidence="4 5">
    <name type="scientific">Geomesophilobacter sediminis</name>
    <dbReference type="NCBI Taxonomy" id="2798584"/>
    <lineage>
        <taxon>Bacteria</taxon>
        <taxon>Pseudomonadati</taxon>
        <taxon>Thermodesulfobacteriota</taxon>
        <taxon>Desulfuromonadia</taxon>
        <taxon>Geobacterales</taxon>
        <taxon>Geobacteraceae</taxon>
        <taxon>Geomesophilobacter</taxon>
    </lineage>
</organism>
<dbReference type="InterPro" id="IPR008978">
    <property type="entry name" value="HSP20-like_chaperone"/>
</dbReference>
<comment type="caution">
    <text evidence="4">The sequence shown here is derived from an EMBL/GenBank/DDBJ whole genome shotgun (WGS) entry which is preliminary data.</text>
</comment>
<dbReference type="Pfam" id="PF00011">
    <property type="entry name" value="HSP20"/>
    <property type="match status" value="1"/>
</dbReference>
<evidence type="ECO:0000259" key="3">
    <source>
        <dbReference type="PROSITE" id="PS01031"/>
    </source>
</evidence>
<dbReference type="PROSITE" id="PS01031">
    <property type="entry name" value="SHSP"/>
    <property type="match status" value="1"/>
</dbReference>
<name>A0A8J7JJP3_9BACT</name>
<comment type="similarity">
    <text evidence="1 2">Belongs to the small heat shock protein (HSP20) family.</text>
</comment>
<protein>
    <submittedName>
        <fullName evidence="4">Hsp20/alpha crystallin family protein</fullName>
    </submittedName>
</protein>
<dbReference type="PANTHER" id="PTHR11527">
    <property type="entry name" value="HEAT-SHOCK PROTEIN 20 FAMILY MEMBER"/>
    <property type="match status" value="1"/>
</dbReference>